<sequence length="144" mass="16819">MFGKVGIGKHNFRSLQLLSHTQVFQSPDALLTTPRAIVVIVDAFSLVTAFLRNITRFSMKYEKTFSTKVNKRQRSLLHGVALRYKMPILLRMCAERGVLRYRSGAFDKMQHRPRRHSITATVSKRMDFSFLRFSVLWLIMEVIR</sequence>
<keyword evidence="1" id="KW-1133">Transmembrane helix</keyword>
<evidence type="ECO:0000313" key="3">
    <source>
        <dbReference type="Proteomes" id="UP000838756"/>
    </source>
</evidence>
<comment type="caution">
    <text evidence="2">The sequence shown here is derived from an EMBL/GenBank/DDBJ whole genome shotgun (WGS) entry which is preliminary data.</text>
</comment>
<keyword evidence="1" id="KW-0472">Membrane</keyword>
<reference evidence="2" key="1">
    <citation type="submission" date="2022-03" db="EMBL/GenBank/DDBJ databases">
        <authorList>
            <person name="Lindestad O."/>
        </authorList>
    </citation>
    <scope>NUCLEOTIDE SEQUENCE</scope>
</reference>
<evidence type="ECO:0000313" key="2">
    <source>
        <dbReference type="EMBL" id="CAH2269781.1"/>
    </source>
</evidence>
<dbReference type="AlphaFoldDB" id="A0A8S4SR47"/>
<keyword evidence="3" id="KW-1185">Reference proteome</keyword>
<proteinExistence type="predicted"/>
<keyword evidence="1" id="KW-0812">Transmembrane</keyword>
<accession>A0A8S4SR47</accession>
<name>A0A8S4SR47_9NEOP</name>
<dbReference type="EMBL" id="CAKXAJ010026541">
    <property type="protein sequence ID" value="CAH2269781.1"/>
    <property type="molecule type" value="Genomic_DNA"/>
</dbReference>
<feature type="transmembrane region" description="Helical" evidence="1">
    <location>
        <begin position="36"/>
        <end position="54"/>
    </location>
</feature>
<dbReference type="OrthoDB" id="429145at2759"/>
<organism evidence="2 3">
    <name type="scientific">Pararge aegeria aegeria</name>
    <dbReference type="NCBI Taxonomy" id="348720"/>
    <lineage>
        <taxon>Eukaryota</taxon>
        <taxon>Metazoa</taxon>
        <taxon>Ecdysozoa</taxon>
        <taxon>Arthropoda</taxon>
        <taxon>Hexapoda</taxon>
        <taxon>Insecta</taxon>
        <taxon>Pterygota</taxon>
        <taxon>Neoptera</taxon>
        <taxon>Endopterygota</taxon>
        <taxon>Lepidoptera</taxon>
        <taxon>Glossata</taxon>
        <taxon>Ditrysia</taxon>
        <taxon>Papilionoidea</taxon>
        <taxon>Nymphalidae</taxon>
        <taxon>Satyrinae</taxon>
        <taxon>Satyrini</taxon>
        <taxon>Parargina</taxon>
        <taxon>Pararge</taxon>
    </lineage>
</organism>
<protein>
    <submittedName>
        <fullName evidence="2">Jg18971 protein</fullName>
    </submittedName>
</protein>
<dbReference type="Proteomes" id="UP000838756">
    <property type="component" value="Unassembled WGS sequence"/>
</dbReference>
<gene>
    <name evidence="2" type="primary">jg18971</name>
    <name evidence="2" type="ORF">PAEG_LOCUS27830</name>
</gene>
<evidence type="ECO:0000256" key="1">
    <source>
        <dbReference type="SAM" id="Phobius"/>
    </source>
</evidence>